<dbReference type="Proteomes" id="UP001266305">
    <property type="component" value="Unassembled WGS sequence"/>
</dbReference>
<keyword evidence="5" id="KW-0677">Repeat</keyword>
<keyword evidence="8 9" id="KW-0472">Membrane</keyword>
<name>A0ABQ9VWS7_SAGOE</name>
<evidence type="ECO:0000313" key="13">
    <source>
        <dbReference type="Proteomes" id="UP001266305"/>
    </source>
</evidence>
<proteinExistence type="inferred from homology"/>
<dbReference type="EMBL" id="JASSZA010000004">
    <property type="protein sequence ID" value="KAK2113848.1"/>
    <property type="molecule type" value="Genomic_DNA"/>
</dbReference>
<dbReference type="InterPro" id="IPR018108">
    <property type="entry name" value="MCP_transmembrane"/>
</dbReference>
<keyword evidence="6 11" id="KW-1133">Transmembrane helix</keyword>
<dbReference type="Gene3D" id="1.50.40.10">
    <property type="entry name" value="Mitochondrial carrier domain"/>
    <property type="match status" value="1"/>
</dbReference>
<protein>
    <submittedName>
        <fullName evidence="12">Uncharacterized protein</fullName>
    </submittedName>
</protein>
<evidence type="ECO:0000256" key="10">
    <source>
        <dbReference type="RuleBase" id="RU000488"/>
    </source>
</evidence>
<dbReference type="SUPFAM" id="SSF103506">
    <property type="entry name" value="Mitochondrial carrier"/>
    <property type="match status" value="1"/>
</dbReference>
<evidence type="ECO:0000256" key="8">
    <source>
        <dbReference type="ARBA" id="ARBA00023136"/>
    </source>
</evidence>
<evidence type="ECO:0000256" key="11">
    <source>
        <dbReference type="SAM" id="Phobius"/>
    </source>
</evidence>
<evidence type="ECO:0000256" key="7">
    <source>
        <dbReference type="ARBA" id="ARBA00023128"/>
    </source>
</evidence>
<dbReference type="InterPro" id="IPR023395">
    <property type="entry name" value="MCP_dom_sf"/>
</dbReference>
<dbReference type="PANTHER" id="PTHR45624:SF56">
    <property type="entry name" value="MITOCHONDRIAL CARNITINE_ACYLCARNITINE CARRIER PROTEIN"/>
    <property type="match status" value="1"/>
</dbReference>
<evidence type="ECO:0000256" key="5">
    <source>
        <dbReference type="ARBA" id="ARBA00022737"/>
    </source>
</evidence>
<feature type="transmembrane region" description="Helical" evidence="11">
    <location>
        <begin position="14"/>
        <end position="35"/>
    </location>
</feature>
<comment type="subcellular location">
    <subcellularLocation>
        <location evidence="1">Mitochondrion membrane</location>
        <topology evidence="1">Multi-pass membrane protein</topology>
    </subcellularLocation>
</comment>
<comment type="caution">
    <text evidence="12">The sequence shown here is derived from an EMBL/GenBank/DDBJ whole genome shotgun (WGS) entry which is preliminary data.</text>
</comment>
<evidence type="ECO:0000256" key="6">
    <source>
        <dbReference type="ARBA" id="ARBA00022989"/>
    </source>
</evidence>
<evidence type="ECO:0000256" key="2">
    <source>
        <dbReference type="ARBA" id="ARBA00006375"/>
    </source>
</evidence>
<evidence type="ECO:0000256" key="3">
    <source>
        <dbReference type="ARBA" id="ARBA00022448"/>
    </source>
</evidence>
<evidence type="ECO:0000256" key="4">
    <source>
        <dbReference type="ARBA" id="ARBA00022692"/>
    </source>
</evidence>
<sequence>MTLRQGTTELYQGMAAPIIGVTSMFAVCFSGFGVGKKLQQKHPEDMLSYPPLFAAGMLSGTLTAGIVIPGEPIKCLLLFQLSSGETTYTGTLNYAKKLYQEFGIQGLYEGTVLTLM</sequence>
<gene>
    <name evidence="12" type="ORF">P7K49_008114</name>
</gene>
<comment type="similarity">
    <text evidence="2 10">Belongs to the mitochondrial carrier (TC 2.A.29) family.</text>
</comment>
<dbReference type="PANTHER" id="PTHR45624">
    <property type="entry name" value="MITOCHONDRIAL BASIC AMINO ACIDS TRANSPORTER-RELATED"/>
    <property type="match status" value="1"/>
</dbReference>
<dbReference type="InterPro" id="IPR050567">
    <property type="entry name" value="Mitochondrial_Carrier"/>
</dbReference>
<evidence type="ECO:0000256" key="1">
    <source>
        <dbReference type="ARBA" id="ARBA00004225"/>
    </source>
</evidence>
<feature type="transmembrane region" description="Helical" evidence="11">
    <location>
        <begin position="47"/>
        <end position="68"/>
    </location>
</feature>
<keyword evidence="7" id="KW-0496">Mitochondrion</keyword>
<dbReference type="PROSITE" id="PS50920">
    <property type="entry name" value="SOLCAR"/>
    <property type="match status" value="1"/>
</dbReference>
<evidence type="ECO:0000256" key="9">
    <source>
        <dbReference type="PROSITE-ProRule" id="PRU00282"/>
    </source>
</evidence>
<feature type="repeat" description="Solcar" evidence="9">
    <location>
        <begin position="47"/>
        <end position="116"/>
    </location>
</feature>
<reference evidence="12 13" key="1">
    <citation type="submission" date="2023-05" db="EMBL/GenBank/DDBJ databases">
        <title>B98-5 Cell Line De Novo Hybrid Assembly: An Optical Mapping Approach.</title>
        <authorList>
            <person name="Kananen K."/>
            <person name="Auerbach J.A."/>
            <person name="Kautto E."/>
            <person name="Blachly J.S."/>
        </authorList>
    </citation>
    <scope>NUCLEOTIDE SEQUENCE [LARGE SCALE GENOMIC DNA]</scope>
    <source>
        <strain evidence="12">B95-8</strain>
        <tissue evidence="12">Cell line</tissue>
    </source>
</reference>
<dbReference type="Pfam" id="PF00153">
    <property type="entry name" value="Mito_carr"/>
    <property type="match status" value="1"/>
</dbReference>
<organism evidence="12 13">
    <name type="scientific">Saguinus oedipus</name>
    <name type="common">Cotton-top tamarin</name>
    <name type="synonym">Oedipomidas oedipus</name>
    <dbReference type="NCBI Taxonomy" id="9490"/>
    <lineage>
        <taxon>Eukaryota</taxon>
        <taxon>Metazoa</taxon>
        <taxon>Chordata</taxon>
        <taxon>Craniata</taxon>
        <taxon>Vertebrata</taxon>
        <taxon>Euteleostomi</taxon>
        <taxon>Mammalia</taxon>
        <taxon>Eutheria</taxon>
        <taxon>Euarchontoglires</taxon>
        <taxon>Primates</taxon>
        <taxon>Haplorrhini</taxon>
        <taxon>Platyrrhini</taxon>
        <taxon>Cebidae</taxon>
        <taxon>Callitrichinae</taxon>
        <taxon>Saguinus</taxon>
    </lineage>
</organism>
<evidence type="ECO:0000313" key="12">
    <source>
        <dbReference type="EMBL" id="KAK2113848.1"/>
    </source>
</evidence>
<keyword evidence="4 9" id="KW-0812">Transmembrane</keyword>
<accession>A0ABQ9VWS7</accession>
<keyword evidence="3 10" id="KW-0813">Transport</keyword>
<keyword evidence="13" id="KW-1185">Reference proteome</keyword>